<dbReference type="GO" id="GO:0005634">
    <property type="term" value="C:nucleus"/>
    <property type="evidence" value="ECO:0007669"/>
    <property type="project" value="UniProtKB-SubCell"/>
</dbReference>
<evidence type="ECO:0000259" key="8">
    <source>
        <dbReference type="PROSITE" id="PS50157"/>
    </source>
</evidence>
<keyword evidence="3" id="KW-0677">Repeat</keyword>
<organism evidence="9 10">
    <name type="scientific">Trichonephila clavata</name>
    <name type="common">Joro spider</name>
    <name type="synonym">Nephila clavata</name>
    <dbReference type="NCBI Taxonomy" id="2740835"/>
    <lineage>
        <taxon>Eukaryota</taxon>
        <taxon>Metazoa</taxon>
        <taxon>Ecdysozoa</taxon>
        <taxon>Arthropoda</taxon>
        <taxon>Chelicerata</taxon>
        <taxon>Arachnida</taxon>
        <taxon>Araneae</taxon>
        <taxon>Araneomorphae</taxon>
        <taxon>Entelegynae</taxon>
        <taxon>Araneoidea</taxon>
        <taxon>Nephilidae</taxon>
        <taxon>Trichonephila</taxon>
    </lineage>
</organism>
<comment type="caution">
    <text evidence="9">The sequence shown here is derived from an EMBL/GenBank/DDBJ whole genome shotgun (WGS) entry which is preliminary data.</text>
</comment>
<evidence type="ECO:0000256" key="1">
    <source>
        <dbReference type="ARBA" id="ARBA00004123"/>
    </source>
</evidence>
<dbReference type="AlphaFoldDB" id="A0A8X6G5A8"/>
<evidence type="ECO:0000256" key="7">
    <source>
        <dbReference type="PROSITE-ProRule" id="PRU00042"/>
    </source>
</evidence>
<protein>
    <recommendedName>
        <fullName evidence="8">C2H2-type domain-containing protein</fullName>
    </recommendedName>
</protein>
<evidence type="ECO:0000313" key="10">
    <source>
        <dbReference type="Proteomes" id="UP000887116"/>
    </source>
</evidence>
<accession>A0A8X6G5A8</accession>
<evidence type="ECO:0000256" key="2">
    <source>
        <dbReference type="ARBA" id="ARBA00022723"/>
    </source>
</evidence>
<keyword evidence="5" id="KW-0862">Zinc</keyword>
<dbReference type="Gene3D" id="3.30.160.60">
    <property type="entry name" value="Classic Zinc Finger"/>
    <property type="match status" value="1"/>
</dbReference>
<keyword evidence="2" id="KW-0479">Metal-binding</keyword>
<name>A0A8X6G5A8_TRICU</name>
<keyword evidence="6" id="KW-0539">Nucleus</keyword>
<gene>
    <name evidence="9" type="ORF">TNCT_611891</name>
</gene>
<evidence type="ECO:0000313" key="9">
    <source>
        <dbReference type="EMBL" id="GFQ95963.1"/>
    </source>
</evidence>
<dbReference type="InterPro" id="IPR013087">
    <property type="entry name" value="Znf_C2H2_type"/>
</dbReference>
<dbReference type="EMBL" id="BMAO01004632">
    <property type="protein sequence ID" value="GFQ95963.1"/>
    <property type="molecule type" value="Genomic_DNA"/>
</dbReference>
<feature type="domain" description="C2H2-type" evidence="8">
    <location>
        <begin position="45"/>
        <end position="70"/>
    </location>
</feature>
<dbReference type="OrthoDB" id="6435893at2759"/>
<dbReference type="PROSITE" id="PS50157">
    <property type="entry name" value="ZINC_FINGER_C2H2_2"/>
    <property type="match status" value="2"/>
</dbReference>
<evidence type="ECO:0000256" key="4">
    <source>
        <dbReference type="ARBA" id="ARBA00022771"/>
    </source>
</evidence>
<sequence>MKCLRRELPGKISRKLHCCSFCDYTTHHSTHIKNHEAIHLGHKPYKCQMCSKAFIQKVHLHRHLLTHMGI</sequence>
<comment type="subcellular location">
    <subcellularLocation>
        <location evidence="1">Nucleus</location>
    </subcellularLocation>
</comment>
<dbReference type="SMART" id="SM00355">
    <property type="entry name" value="ZnF_C2H2"/>
    <property type="match status" value="2"/>
</dbReference>
<reference evidence="9" key="1">
    <citation type="submission" date="2020-07" db="EMBL/GenBank/DDBJ databases">
        <title>Multicomponent nature underlies the extraordinary mechanical properties of spider dragline silk.</title>
        <authorList>
            <person name="Kono N."/>
            <person name="Nakamura H."/>
            <person name="Mori M."/>
            <person name="Yoshida Y."/>
            <person name="Ohtoshi R."/>
            <person name="Malay A.D."/>
            <person name="Moran D.A.P."/>
            <person name="Tomita M."/>
            <person name="Numata K."/>
            <person name="Arakawa K."/>
        </authorList>
    </citation>
    <scope>NUCLEOTIDE SEQUENCE</scope>
</reference>
<evidence type="ECO:0000256" key="3">
    <source>
        <dbReference type="ARBA" id="ARBA00022737"/>
    </source>
</evidence>
<keyword evidence="4 7" id="KW-0863">Zinc-finger</keyword>
<feature type="domain" description="C2H2-type" evidence="8">
    <location>
        <begin position="17"/>
        <end position="44"/>
    </location>
</feature>
<dbReference type="PROSITE" id="PS00028">
    <property type="entry name" value="ZINC_FINGER_C2H2_1"/>
    <property type="match status" value="1"/>
</dbReference>
<dbReference type="SUPFAM" id="SSF57667">
    <property type="entry name" value="beta-beta-alpha zinc fingers"/>
    <property type="match status" value="1"/>
</dbReference>
<dbReference type="PANTHER" id="PTHR23226">
    <property type="entry name" value="ZINC FINGER AND SCAN DOMAIN-CONTAINING"/>
    <property type="match status" value="1"/>
</dbReference>
<dbReference type="GO" id="GO:0000978">
    <property type="term" value="F:RNA polymerase II cis-regulatory region sequence-specific DNA binding"/>
    <property type="evidence" value="ECO:0007669"/>
    <property type="project" value="TreeGrafter"/>
</dbReference>
<dbReference type="InterPro" id="IPR036236">
    <property type="entry name" value="Znf_C2H2_sf"/>
</dbReference>
<evidence type="ECO:0000256" key="5">
    <source>
        <dbReference type="ARBA" id="ARBA00022833"/>
    </source>
</evidence>
<dbReference type="FunFam" id="3.30.160.60:FF:002343">
    <property type="entry name" value="Zinc finger protein 33A"/>
    <property type="match status" value="1"/>
</dbReference>
<dbReference type="Proteomes" id="UP000887116">
    <property type="component" value="Unassembled WGS sequence"/>
</dbReference>
<evidence type="ECO:0000256" key="6">
    <source>
        <dbReference type="ARBA" id="ARBA00023242"/>
    </source>
</evidence>
<proteinExistence type="predicted"/>
<keyword evidence="10" id="KW-1185">Reference proteome</keyword>
<dbReference type="PANTHER" id="PTHR23226:SF416">
    <property type="entry name" value="FI01424P"/>
    <property type="match status" value="1"/>
</dbReference>
<dbReference type="GO" id="GO:0000981">
    <property type="term" value="F:DNA-binding transcription factor activity, RNA polymerase II-specific"/>
    <property type="evidence" value="ECO:0007669"/>
    <property type="project" value="TreeGrafter"/>
</dbReference>
<dbReference type="GO" id="GO:0008270">
    <property type="term" value="F:zinc ion binding"/>
    <property type="evidence" value="ECO:0007669"/>
    <property type="project" value="UniProtKB-KW"/>
</dbReference>